<feature type="transmembrane region" description="Helical" evidence="2">
    <location>
        <begin position="1382"/>
        <end position="1401"/>
    </location>
</feature>
<feature type="transmembrane region" description="Helical" evidence="2">
    <location>
        <begin position="1223"/>
        <end position="1240"/>
    </location>
</feature>
<feature type="transmembrane region" description="Helical" evidence="2">
    <location>
        <begin position="1252"/>
        <end position="1270"/>
    </location>
</feature>
<feature type="transmembrane region" description="Helical" evidence="2">
    <location>
        <begin position="944"/>
        <end position="959"/>
    </location>
</feature>
<protein>
    <submittedName>
        <fullName evidence="3">DUF2339 domain-containing protein</fullName>
    </submittedName>
</protein>
<feature type="transmembrane region" description="Helical" evidence="2">
    <location>
        <begin position="1086"/>
        <end position="1110"/>
    </location>
</feature>
<feature type="transmembrane region" description="Helical" evidence="2">
    <location>
        <begin position="1062"/>
        <end position="1079"/>
    </location>
</feature>
<feature type="transmembrane region" description="Helical" evidence="2">
    <location>
        <begin position="776"/>
        <end position="795"/>
    </location>
</feature>
<feature type="transmembrane region" description="Helical" evidence="2">
    <location>
        <begin position="342"/>
        <end position="362"/>
    </location>
</feature>
<feature type="compositionally biased region" description="Low complexity" evidence="1">
    <location>
        <begin position="181"/>
        <end position="194"/>
    </location>
</feature>
<reference evidence="3 4" key="1">
    <citation type="submission" date="2024-07" db="EMBL/GenBank/DDBJ databases">
        <title>Uliginosibacterium flavum JJ3220;KACC:17644.</title>
        <authorList>
            <person name="Kim M.K."/>
        </authorList>
    </citation>
    <scope>NUCLEOTIDE SEQUENCE [LARGE SCALE GENOMIC DNA]</scope>
    <source>
        <strain evidence="3 4">KACC:17644</strain>
    </source>
</reference>
<evidence type="ECO:0000256" key="1">
    <source>
        <dbReference type="SAM" id="MobiDB-lite"/>
    </source>
</evidence>
<feature type="transmembrane region" description="Helical" evidence="2">
    <location>
        <begin position="583"/>
        <end position="600"/>
    </location>
</feature>
<feature type="transmembrane region" description="Helical" evidence="2">
    <location>
        <begin position="1486"/>
        <end position="1504"/>
    </location>
</feature>
<feature type="transmembrane region" description="Helical" evidence="2">
    <location>
        <begin position="1165"/>
        <end position="1184"/>
    </location>
</feature>
<evidence type="ECO:0000256" key="2">
    <source>
        <dbReference type="SAM" id="Phobius"/>
    </source>
</evidence>
<feature type="compositionally biased region" description="Low complexity" evidence="1">
    <location>
        <begin position="214"/>
        <end position="223"/>
    </location>
</feature>
<sequence>MLSVLLGAAYFLGLPILTLIAWSRGSSQDKQIHKLQQGLKAAEARSTALELRLKDLQRNVDTLREQPIATPPAAPEPLARAMAPSPSVPLAETGEGSTTAPAAHPVAAATQPVTPIILKPEPALPLQRDAEPVASVLRVDLRQDIPLDERPLELLDAPLPSADVVLPWGTPSSAEPPKPLATPTVSAAPSTPAPAFNPELKLEPTAPATPPASTPAAEPHAASVSSTSAPQATPRAVVQPPSTQKPAAQRIPARHLPPRAPRAPAEPSLIERGFKAAKDWLFGGNTIVRVGMLLVFLGLAFLLRYASERVVIPLELRYLAVAATSLVALALGWRLRLKRPDYALLMQGGAVAVMYLTVFAALKLHEQPLLSTEAGFALLVAVVALSGLLAVLQNSLSLAVAGALGGFATPILVSTGGGNHVALFTYFALLNTGILGIAWFKAWRPLNLVGFFGTFLIGLSWGLRSYDPALHFANTEPFLILFFLMFVTIGLLFARRVMLNDPSAPGGRDTAEWSAWFAQKGHAAQRYVDGTILFGTPIVAFSLQVGLIKHIEYGTAFSALALGMFYLVLARFTHSSNPARHRLLTEVFLALGMIFASLAIPLGLDAQWTSAAWAVEAAGIYWIGHRQNRPFARGFALLLQAGATLAFLHKVDAGQETILTGSALGALMLGLSFLSNMLVLRKHVSPERESENWDGSFGPVFSCLGLWSLFAMAPMSYLAEGTATALAIGAFVAVFAALQWRLTGWVYSAVLAHLIALLAYSGTLHQGEGTLISGNLIIALLLGVTLLGNAALLRLHRGAQDNGEFKYNALLPLFGTLGLWVLYLLAPMQFARDYTACAWALASSLTVFLALRLKARGWLANALLVQLVAGGLFLASLQHAEDAVLSGNLDAAILLGITLLTNAALLAKQGTDTTQSPLPPLLSSFGLWSLYLIAPLTLLAEHTAAAWALAGMLTVFVGLKLKARGWLANALLVQLAAGVLFLSHMDRADAGGVLVLAGSGWKGLVIASLIGLASLVSLGTAVREARKQNDPALVKRLAWAMLFGLGFIALAVLFVLPWQTATAVWAACGFVLMWAAMRLNLKPAFWFALALEILAGLAFLKANSAVFFLFGHLPPPEGATPFAHAGFWTPIVIALAAFAVAWRLHAWSRSPAATDADALQVDGDWLSFPALLWSAGWWAFGWWMELRWTAADDQALAHQFLAVMAASVLLLLPIAAKWRWARLAGLCGLLLPLIAQVALFDYEQNTNLLGNLGWAAFGLALIAGFGLLRIAENLLSKGSDRILHLANTWVWLGVAALEMRYVFLTLGEAGSTWRWLGWTLPLAAWLLWNARKTPPKLWPAAAHPQLYRFSATLPLLMILLGWLTLANLQSTGNAAPLPFLPLLNPLDLALVLILFSGWQWLQQLRVQDPAQVAWQPLHTPLQLALLAGSFLTYTCVVLRGVHHLGDIAWSQHALLHSMTVQASLSIAWSLLALGLMISGHRRARRAVWITGAVLIAVVVAKLFFVELSNRGGLERIISFIGVGVLLLVVGYFAPLPPNKDETATSDQP</sequence>
<feature type="transmembrane region" description="Helical" evidence="2">
    <location>
        <begin position="807"/>
        <end position="826"/>
    </location>
</feature>
<evidence type="ECO:0000313" key="3">
    <source>
        <dbReference type="EMBL" id="MET7014396.1"/>
    </source>
</evidence>
<feature type="transmembrane region" description="Helical" evidence="2">
    <location>
        <begin position="287"/>
        <end position="306"/>
    </location>
</feature>
<feature type="transmembrane region" description="Helical" evidence="2">
    <location>
        <begin position="918"/>
        <end position="938"/>
    </location>
</feature>
<feature type="transmembrane region" description="Helical" evidence="2">
    <location>
        <begin position="318"/>
        <end position="335"/>
    </location>
</feature>
<feature type="transmembrane region" description="Helical" evidence="2">
    <location>
        <begin position="1453"/>
        <end position="1474"/>
    </location>
</feature>
<feature type="region of interest" description="Disordered" evidence="1">
    <location>
        <begin position="166"/>
        <end position="265"/>
    </location>
</feature>
<dbReference type="InterPro" id="IPR019286">
    <property type="entry name" value="DUF2339_TM"/>
</dbReference>
<feature type="transmembrane region" description="Helical" evidence="2">
    <location>
        <begin position="883"/>
        <end position="906"/>
    </location>
</feature>
<feature type="transmembrane region" description="Helical" evidence="2">
    <location>
        <begin position="692"/>
        <end position="711"/>
    </location>
</feature>
<feature type="transmembrane region" description="Helical" evidence="2">
    <location>
        <begin position="374"/>
        <end position="391"/>
    </location>
</feature>
<dbReference type="Proteomes" id="UP001549691">
    <property type="component" value="Unassembled WGS sequence"/>
</dbReference>
<feature type="transmembrane region" description="Helical" evidence="2">
    <location>
        <begin position="1196"/>
        <end position="1216"/>
    </location>
</feature>
<feature type="transmembrane region" description="Helical" evidence="2">
    <location>
        <begin position="657"/>
        <end position="680"/>
    </location>
</feature>
<dbReference type="PANTHER" id="PTHR38434:SF1">
    <property type="entry name" value="BLL2549 PROTEIN"/>
    <property type="match status" value="1"/>
</dbReference>
<comment type="caution">
    <text evidence="3">The sequence shown here is derived from an EMBL/GenBank/DDBJ whole genome shotgun (WGS) entry which is preliminary data.</text>
</comment>
<feature type="transmembrane region" description="Helical" evidence="2">
    <location>
        <begin position="527"/>
        <end position="547"/>
    </location>
</feature>
<proteinExistence type="predicted"/>
<feature type="region of interest" description="Disordered" evidence="1">
    <location>
        <begin position="64"/>
        <end position="102"/>
    </location>
</feature>
<feature type="transmembrane region" description="Helical" evidence="2">
    <location>
        <begin position="858"/>
        <end position="877"/>
    </location>
</feature>
<name>A0ABV2TKF1_9RHOO</name>
<dbReference type="PANTHER" id="PTHR38434">
    <property type="entry name" value="BLL2549 PROTEIN"/>
    <property type="match status" value="1"/>
</dbReference>
<feature type="transmembrane region" description="Helical" evidence="2">
    <location>
        <begin position="6"/>
        <end position="25"/>
    </location>
</feature>
<feature type="transmembrane region" description="Helical" evidence="2">
    <location>
        <begin position="606"/>
        <end position="624"/>
    </location>
</feature>
<feature type="transmembrane region" description="Helical" evidence="2">
    <location>
        <begin position="631"/>
        <end position="651"/>
    </location>
</feature>
<feature type="transmembrane region" description="Helical" evidence="2">
    <location>
        <begin position="745"/>
        <end position="764"/>
    </location>
</feature>
<feature type="transmembrane region" description="Helical" evidence="2">
    <location>
        <begin position="717"/>
        <end position="738"/>
    </location>
</feature>
<feature type="transmembrane region" description="Helical" evidence="2">
    <location>
        <begin position="832"/>
        <end position="851"/>
    </location>
</feature>
<feature type="transmembrane region" description="Helical" evidence="2">
    <location>
        <begin position="1516"/>
        <end position="1533"/>
    </location>
</feature>
<keyword evidence="2" id="KW-0472">Membrane</keyword>
<feature type="transmembrane region" description="Helical" evidence="2">
    <location>
        <begin position="1421"/>
        <end position="1441"/>
    </location>
</feature>
<feature type="transmembrane region" description="Helical" evidence="2">
    <location>
        <begin position="553"/>
        <end position="571"/>
    </location>
</feature>
<dbReference type="EMBL" id="JBEWZI010000008">
    <property type="protein sequence ID" value="MET7014396.1"/>
    <property type="molecule type" value="Genomic_DNA"/>
</dbReference>
<feature type="transmembrane region" description="Helical" evidence="2">
    <location>
        <begin position="421"/>
        <end position="440"/>
    </location>
</feature>
<feature type="transmembrane region" description="Helical" evidence="2">
    <location>
        <begin position="1004"/>
        <end position="1025"/>
    </location>
</feature>
<keyword evidence="2" id="KW-0812">Transmembrane</keyword>
<accession>A0ABV2TKF1</accession>
<evidence type="ECO:0000313" key="4">
    <source>
        <dbReference type="Proteomes" id="UP001549691"/>
    </source>
</evidence>
<feature type="transmembrane region" description="Helical" evidence="2">
    <location>
        <begin position="1037"/>
        <end position="1056"/>
    </location>
</feature>
<dbReference type="RefSeq" id="WP_354600858.1">
    <property type="nucleotide sequence ID" value="NZ_JBEWZI010000008.1"/>
</dbReference>
<feature type="transmembrane region" description="Helical" evidence="2">
    <location>
        <begin position="1122"/>
        <end position="1144"/>
    </location>
</feature>
<feature type="transmembrane region" description="Helical" evidence="2">
    <location>
        <begin position="478"/>
        <end position="494"/>
    </location>
</feature>
<feature type="transmembrane region" description="Helical" evidence="2">
    <location>
        <begin position="1351"/>
        <end position="1370"/>
    </location>
</feature>
<organism evidence="3 4">
    <name type="scientific">Uliginosibacterium flavum</name>
    <dbReference type="NCBI Taxonomy" id="1396831"/>
    <lineage>
        <taxon>Bacteria</taxon>
        <taxon>Pseudomonadati</taxon>
        <taxon>Pseudomonadota</taxon>
        <taxon>Betaproteobacteria</taxon>
        <taxon>Rhodocyclales</taxon>
        <taxon>Zoogloeaceae</taxon>
        <taxon>Uliginosibacterium</taxon>
    </lineage>
</organism>
<keyword evidence="2" id="KW-1133">Transmembrane helix</keyword>
<dbReference type="Pfam" id="PF10101">
    <property type="entry name" value="DUF2339"/>
    <property type="match status" value="2"/>
</dbReference>
<feature type="transmembrane region" description="Helical" evidence="2">
    <location>
        <begin position="966"/>
        <end position="984"/>
    </location>
</feature>
<feature type="transmembrane region" description="Helical" evidence="2">
    <location>
        <begin position="447"/>
        <end position="466"/>
    </location>
</feature>
<feature type="transmembrane region" description="Helical" evidence="2">
    <location>
        <begin position="398"/>
        <end position="415"/>
    </location>
</feature>
<keyword evidence="4" id="KW-1185">Reference proteome</keyword>
<feature type="transmembrane region" description="Helical" evidence="2">
    <location>
        <begin position="1282"/>
        <end position="1303"/>
    </location>
</feature>
<gene>
    <name evidence="3" type="ORF">ABXR19_09360</name>
</gene>